<evidence type="ECO:0000313" key="3">
    <source>
        <dbReference type="EMBL" id="SCP05044.1"/>
    </source>
</evidence>
<dbReference type="VEuPathDB" id="PlasmoDB:PocGH01_11034600"/>
<feature type="transmembrane region" description="Helical" evidence="2">
    <location>
        <begin position="186"/>
        <end position="208"/>
    </location>
</feature>
<dbReference type="Proteomes" id="UP000242942">
    <property type="component" value="Chromosome 11"/>
</dbReference>
<evidence type="ECO:0000313" key="4">
    <source>
        <dbReference type="Proteomes" id="UP000242942"/>
    </source>
</evidence>
<organism evidence="3 4">
    <name type="scientific">Plasmodium ovale</name>
    <name type="common">malaria parasite P. ovale</name>
    <dbReference type="NCBI Taxonomy" id="36330"/>
    <lineage>
        <taxon>Eukaryota</taxon>
        <taxon>Sar</taxon>
        <taxon>Alveolata</taxon>
        <taxon>Apicomplexa</taxon>
        <taxon>Aconoidasida</taxon>
        <taxon>Haemosporida</taxon>
        <taxon>Plasmodiidae</taxon>
        <taxon>Plasmodium</taxon>
        <taxon>Plasmodium (Plasmodium)</taxon>
    </lineage>
</organism>
<feature type="region of interest" description="Disordered" evidence="1">
    <location>
        <begin position="289"/>
        <end position="348"/>
    </location>
</feature>
<reference evidence="3 4" key="1">
    <citation type="submission" date="2016-06" db="EMBL/GenBank/DDBJ databases">
        <authorList>
            <consortium name="Pathogen Informatics"/>
        </authorList>
    </citation>
    <scope>NUCLEOTIDE SEQUENCE [LARGE SCALE GENOMIC DNA]</scope>
    <source>
        <strain evidence="3">PocGH01</strain>
    </source>
</reference>
<keyword evidence="4" id="KW-1185">Reference proteome</keyword>
<dbReference type="AlphaFoldDB" id="A0A1D3TJB9"/>
<accession>A0A1D3TJB9</accession>
<keyword evidence="2" id="KW-0472">Membrane</keyword>
<evidence type="ECO:0000256" key="2">
    <source>
        <dbReference type="SAM" id="Phobius"/>
    </source>
</evidence>
<dbReference type="VEuPathDB" id="PlasmoDB:POWCR01_110028900"/>
<protein>
    <submittedName>
        <fullName evidence="3">Uncharacterized protein</fullName>
    </submittedName>
</protein>
<sequence length="416" mass="48291">MYENSDSPLCSLVYTFFFFFFFFSVVVVSCLLQFFPPSFNHFVIFKGRKIGHICKRVFVYIYSPLMQKMQCRCSSFLLFANYNNSARKKDRVRHVQVYAYSGFLKNIIEPLENSQFRYYFFFRSLSRVCVSLSSSFSLNAKLNLFRKNINNLLLTQLLVHNEVLIKILRIGWLYKLSHLVDKNIKLCRYLSTLFYIVSIYIDILSTYNLSTNCYVIYILHSISSILKSLSIMTYTSIRATTNLRICQMLSSRTQRRSFDEVKVRSGEQISCSAESSCRVGSIDRVENNERAVEKNSKSGTNLPSVSEEELTSVLSEENNQPRNSRLVRSDSGKRKITNNNGSTGDTKNNLSYTQTKTFCIGEVSVVTDMLSSLVDLLTVVLFTRATQYIKQKLCFYVLLSFLHMFFSYMELHHLLR</sequence>
<dbReference type="OrthoDB" id="372159at2759"/>
<feature type="transmembrane region" description="Helical" evidence="2">
    <location>
        <begin position="393"/>
        <end position="411"/>
    </location>
</feature>
<gene>
    <name evidence="3" type="primary">PocGH01_11034600</name>
    <name evidence="3" type="ORF">POCGH01_11034600</name>
</gene>
<keyword evidence="2" id="KW-1133">Transmembrane helix</keyword>
<dbReference type="EMBL" id="LT594592">
    <property type="protein sequence ID" value="SCP05044.1"/>
    <property type="molecule type" value="Genomic_DNA"/>
</dbReference>
<feature type="transmembrane region" description="Helical" evidence="2">
    <location>
        <begin position="12"/>
        <end position="35"/>
    </location>
</feature>
<feature type="transmembrane region" description="Helical" evidence="2">
    <location>
        <begin position="214"/>
        <end position="234"/>
    </location>
</feature>
<feature type="compositionally biased region" description="Polar residues" evidence="1">
    <location>
        <begin position="337"/>
        <end position="348"/>
    </location>
</feature>
<keyword evidence="2" id="KW-0812">Transmembrane</keyword>
<proteinExistence type="predicted"/>
<name>A0A1D3TJB9_PLAOA</name>
<evidence type="ECO:0000256" key="1">
    <source>
        <dbReference type="SAM" id="MobiDB-lite"/>
    </source>
</evidence>